<dbReference type="Proteomes" id="UP000482800">
    <property type="component" value="Unassembled WGS sequence"/>
</dbReference>
<comment type="caution">
    <text evidence="2">The sequence shown here is derived from an EMBL/GenBank/DDBJ whole genome shotgun (WGS) entry which is preliminary data.</text>
</comment>
<keyword evidence="2" id="KW-0808">Transferase</keyword>
<evidence type="ECO:0000259" key="1">
    <source>
        <dbReference type="Pfam" id="PF06722"/>
    </source>
</evidence>
<dbReference type="RefSeq" id="WP_173067595.1">
    <property type="nucleotide sequence ID" value="NZ_BAABGO010000013.1"/>
</dbReference>
<dbReference type="GO" id="GO:0016757">
    <property type="term" value="F:glycosyltransferase activity"/>
    <property type="evidence" value="ECO:0007669"/>
    <property type="project" value="UniProtKB-ARBA"/>
</dbReference>
<dbReference type="InterPro" id="IPR010610">
    <property type="entry name" value="EryCIII-like_C"/>
</dbReference>
<name>A0A6V8KQW5_9ACTN</name>
<dbReference type="SUPFAM" id="SSF53756">
    <property type="entry name" value="UDP-Glycosyltransferase/glycogen phosphorylase"/>
    <property type="match status" value="1"/>
</dbReference>
<accession>A0A6V8KQW5</accession>
<dbReference type="Gene3D" id="3.40.50.2000">
    <property type="entry name" value="Glycogen Phosphorylase B"/>
    <property type="match status" value="2"/>
</dbReference>
<reference evidence="2 3" key="1">
    <citation type="submission" date="2020-03" db="EMBL/GenBank/DDBJ databases">
        <title>Whole genome shotgun sequence of Phytohabitans houttuyneae NBRC 108639.</title>
        <authorList>
            <person name="Komaki H."/>
            <person name="Tamura T."/>
        </authorList>
    </citation>
    <scope>NUCLEOTIDE SEQUENCE [LARGE SCALE GENOMIC DNA]</scope>
    <source>
        <strain evidence="2 3">NBRC 108639</strain>
    </source>
</reference>
<protein>
    <submittedName>
        <fullName evidence="2">PGL/p-HBAD biosynthesis glycosyltransferase</fullName>
    </submittedName>
</protein>
<sequence>MKRVLFVAEAVTLAHVTRCLALSRALEPGAYQVCHAWDPRFNRLTGEPPGAYVPIRTIPRARFAAALARGTPIYRGADLRAYVADDLALIERFRPDAVVGDFRLSLDVSARLAGVPYLTVTNAYWSPYARVLPPVPDITLTRLAGVRLAQRLFDLGQPAARRWHGRAYRELRRHHGLPPGPADVRDAYTRADTTLYADLPELVPVAHPPPTHRFLGPVTWSPDLPCPQWWDELPGDRPIVYVTLGSSGRSPMLARVLRALSGLPLTVVAATAGHPAPTPVPPNARVAELLPAARMLPRARLAIGNGGSPSTYQALSAGVPVLGICDNLDQYLNMSLVERSGAGWLLRGGRATEATIRAAVRHALTDDAARVRAGELATAIEKHDMAASFRAAVDASRTGD</sequence>
<gene>
    <name evidence="2" type="ORF">Phou_083470</name>
</gene>
<evidence type="ECO:0000313" key="3">
    <source>
        <dbReference type="Proteomes" id="UP000482800"/>
    </source>
</evidence>
<dbReference type="EMBL" id="BLPF01000003">
    <property type="protein sequence ID" value="GFJ84167.1"/>
    <property type="molecule type" value="Genomic_DNA"/>
</dbReference>
<dbReference type="PANTHER" id="PTHR48050:SF13">
    <property type="entry name" value="STEROL 3-BETA-GLUCOSYLTRANSFERASE UGT80A2"/>
    <property type="match status" value="1"/>
</dbReference>
<dbReference type="InterPro" id="IPR050426">
    <property type="entry name" value="Glycosyltransferase_28"/>
</dbReference>
<proteinExistence type="predicted"/>
<keyword evidence="3" id="KW-1185">Reference proteome</keyword>
<organism evidence="2 3">
    <name type="scientific">Phytohabitans houttuyneae</name>
    <dbReference type="NCBI Taxonomy" id="1076126"/>
    <lineage>
        <taxon>Bacteria</taxon>
        <taxon>Bacillati</taxon>
        <taxon>Actinomycetota</taxon>
        <taxon>Actinomycetes</taxon>
        <taxon>Micromonosporales</taxon>
        <taxon>Micromonosporaceae</taxon>
    </lineage>
</organism>
<evidence type="ECO:0000313" key="2">
    <source>
        <dbReference type="EMBL" id="GFJ84167.1"/>
    </source>
</evidence>
<reference evidence="2 3" key="2">
    <citation type="submission" date="2020-03" db="EMBL/GenBank/DDBJ databases">
        <authorList>
            <person name="Ichikawa N."/>
            <person name="Kimura A."/>
            <person name="Kitahashi Y."/>
            <person name="Uohara A."/>
        </authorList>
    </citation>
    <scope>NUCLEOTIDE SEQUENCE [LARGE SCALE GENOMIC DNA]</scope>
    <source>
        <strain evidence="2 3">NBRC 108639</strain>
    </source>
</reference>
<dbReference type="AlphaFoldDB" id="A0A6V8KQW5"/>
<feature type="domain" description="Erythromycin biosynthesis protein CIII-like C-terminal" evidence="1">
    <location>
        <begin position="273"/>
        <end position="378"/>
    </location>
</feature>
<dbReference type="PANTHER" id="PTHR48050">
    <property type="entry name" value="STEROL 3-BETA-GLUCOSYLTRANSFERASE"/>
    <property type="match status" value="1"/>
</dbReference>
<dbReference type="Pfam" id="PF06722">
    <property type="entry name" value="EryCIII-like_C"/>
    <property type="match status" value="1"/>
</dbReference>